<feature type="transmembrane region" description="Helical" evidence="3">
    <location>
        <begin position="148"/>
        <end position="169"/>
    </location>
</feature>
<dbReference type="InterPro" id="IPR037185">
    <property type="entry name" value="EmrE-like"/>
</dbReference>
<feature type="compositionally biased region" description="Low complexity" evidence="2">
    <location>
        <begin position="308"/>
        <end position="325"/>
    </location>
</feature>
<dbReference type="GO" id="GO:0016020">
    <property type="term" value="C:membrane"/>
    <property type="evidence" value="ECO:0007669"/>
    <property type="project" value="InterPro"/>
</dbReference>
<evidence type="ECO:0000256" key="3">
    <source>
        <dbReference type="SAM" id="Phobius"/>
    </source>
</evidence>
<proteinExistence type="inferred from homology"/>
<dbReference type="Proteomes" id="UP000642748">
    <property type="component" value="Unassembled WGS sequence"/>
</dbReference>
<dbReference type="InterPro" id="IPR052756">
    <property type="entry name" value="Alkyne_AA_exporter"/>
</dbReference>
<feature type="transmembrane region" description="Helical" evidence="3">
    <location>
        <begin position="181"/>
        <end position="198"/>
    </location>
</feature>
<dbReference type="Pfam" id="PF00892">
    <property type="entry name" value="EamA"/>
    <property type="match status" value="2"/>
</dbReference>
<organism evidence="5 6">
    <name type="scientific">Rugosimonospora africana</name>
    <dbReference type="NCBI Taxonomy" id="556532"/>
    <lineage>
        <taxon>Bacteria</taxon>
        <taxon>Bacillati</taxon>
        <taxon>Actinomycetota</taxon>
        <taxon>Actinomycetes</taxon>
        <taxon>Micromonosporales</taxon>
        <taxon>Micromonosporaceae</taxon>
        <taxon>Rugosimonospora</taxon>
    </lineage>
</organism>
<keyword evidence="6" id="KW-1185">Reference proteome</keyword>
<evidence type="ECO:0000259" key="4">
    <source>
        <dbReference type="Pfam" id="PF00892"/>
    </source>
</evidence>
<keyword evidence="3" id="KW-1133">Transmembrane helix</keyword>
<evidence type="ECO:0000313" key="5">
    <source>
        <dbReference type="EMBL" id="GIH16326.1"/>
    </source>
</evidence>
<dbReference type="InterPro" id="IPR000620">
    <property type="entry name" value="EamA_dom"/>
</dbReference>
<gene>
    <name evidence="5" type="ORF">Raf01_44980</name>
</gene>
<evidence type="ECO:0000256" key="2">
    <source>
        <dbReference type="SAM" id="MobiDB-lite"/>
    </source>
</evidence>
<feature type="transmembrane region" description="Helical" evidence="3">
    <location>
        <begin position="123"/>
        <end position="142"/>
    </location>
</feature>
<feature type="domain" description="EamA" evidence="4">
    <location>
        <begin position="152"/>
        <end position="283"/>
    </location>
</feature>
<name>A0A8J3QX48_9ACTN</name>
<keyword evidence="3" id="KW-0812">Transmembrane</keyword>
<feature type="transmembrane region" description="Helical" evidence="3">
    <location>
        <begin position="69"/>
        <end position="87"/>
    </location>
</feature>
<dbReference type="AlphaFoldDB" id="A0A8J3QX48"/>
<feature type="transmembrane region" description="Helical" evidence="3">
    <location>
        <begin position="204"/>
        <end position="227"/>
    </location>
</feature>
<dbReference type="SUPFAM" id="SSF103481">
    <property type="entry name" value="Multidrug resistance efflux transporter EmrE"/>
    <property type="match status" value="2"/>
</dbReference>
<feature type="region of interest" description="Disordered" evidence="2">
    <location>
        <begin position="293"/>
        <end position="333"/>
    </location>
</feature>
<feature type="transmembrane region" description="Helical" evidence="3">
    <location>
        <begin position="32"/>
        <end position="57"/>
    </location>
</feature>
<feature type="transmembrane region" description="Helical" evidence="3">
    <location>
        <begin position="267"/>
        <end position="283"/>
    </location>
</feature>
<dbReference type="EMBL" id="BONZ01000042">
    <property type="protein sequence ID" value="GIH16326.1"/>
    <property type="molecule type" value="Genomic_DNA"/>
</dbReference>
<feature type="transmembrane region" description="Helical" evidence="3">
    <location>
        <begin position="239"/>
        <end position="261"/>
    </location>
</feature>
<keyword evidence="3" id="KW-0472">Membrane</keyword>
<protein>
    <submittedName>
        <fullName evidence="5">Membrane protein</fullName>
    </submittedName>
</protein>
<dbReference type="RefSeq" id="WP_203919920.1">
    <property type="nucleotide sequence ID" value="NZ_BONZ01000042.1"/>
</dbReference>
<dbReference type="PANTHER" id="PTHR12715">
    <property type="entry name" value="TRANSPORTER, DRUG/METABOLITE EXPORTER FAMILY"/>
    <property type="match status" value="1"/>
</dbReference>
<feature type="transmembrane region" description="Helical" evidence="3">
    <location>
        <begin position="93"/>
        <end position="116"/>
    </location>
</feature>
<feature type="domain" description="EamA" evidence="4">
    <location>
        <begin position="15"/>
        <end position="139"/>
    </location>
</feature>
<comment type="similarity">
    <text evidence="1">Belongs to the EamA transporter family.</text>
</comment>
<comment type="caution">
    <text evidence="5">The sequence shown here is derived from an EMBL/GenBank/DDBJ whole genome shotgun (WGS) entry which is preliminary data.</text>
</comment>
<dbReference type="PANTHER" id="PTHR12715:SF4">
    <property type="entry name" value="EAMA DOMAIN-CONTAINING PROTEIN"/>
    <property type="match status" value="1"/>
</dbReference>
<reference evidence="5" key="1">
    <citation type="submission" date="2021-01" db="EMBL/GenBank/DDBJ databases">
        <title>Whole genome shotgun sequence of Rugosimonospora africana NBRC 104875.</title>
        <authorList>
            <person name="Komaki H."/>
            <person name="Tamura T."/>
        </authorList>
    </citation>
    <scope>NUCLEOTIDE SEQUENCE</scope>
    <source>
        <strain evidence="5">NBRC 104875</strain>
    </source>
</reference>
<evidence type="ECO:0000313" key="6">
    <source>
        <dbReference type="Proteomes" id="UP000642748"/>
    </source>
</evidence>
<evidence type="ECO:0000256" key="1">
    <source>
        <dbReference type="ARBA" id="ARBA00007362"/>
    </source>
</evidence>
<accession>A0A8J3QX48</accession>
<sequence>MNGRFLALAGTLGGTVVLWASAFPAIRVGVDGLGVAGLSLARLAVASAALALAAPVLKIRLPRRRDLPLIVLCGATGMAAYQLLLNWGEVHVAAGTASLLVSVAPVFSVILATVLLGEHLTRYTVLGSLVAIAGAAVITLSGDGPVRLSASAVAVLGAALVQGVYHFASKPLLRRYSGREVASYAMWTGTLLLVPLAPETARAVASAAAAATLAAGYLGLLPSALGFVSWGYAVARLPLAASTAALYLVPPVALAVAYVWLGEVPHPAELLGGAISICGVVLIHRRRPVLDRSGSARLPPRHGPDQSPARAAPAPTVGVPAGLPGSMRGQSEV</sequence>